<keyword evidence="1" id="KW-1133">Transmembrane helix</keyword>
<accession>A0A2T2P0J9</accession>
<dbReference type="Proteomes" id="UP000240883">
    <property type="component" value="Unassembled WGS sequence"/>
</dbReference>
<proteinExistence type="predicted"/>
<reference evidence="2 3" key="1">
    <citation type="journal article" date="2018" name="Front. Microbiol.">
        <title>Genome-Wide Analysis of Corynespora cassiicola Leaf Fall Disease Putative Effectors.</title>
        <authorList>
            <person name="Lopez D."/>
            <person name="Ribeiro S."/>
            <person name="Label P."/>
            <person name="Fumanal B."/>
            <person name="Venisse J.S."/>
            <person name="Kohler A."/>
            <person name="de Oliveira R.R."/>
            <person name="Labutti K."/>
            <person name="Lipzen A."/>
            <person name="Lail K."/>
            <person name="Bauer D."/>
            <person name="Ohm R.A."/>
            <person name="Barry K.W."/>
            <person name="Spatafora J."/>
            <person name="Grigoriev I.V."/>
            <person name="Martin F.M."/>
            <person name="Pujade-Renaud V."/>
        </authorList>
    </citation>
    <scope>NUCLEOTIDE SEQUENCE [LARGE SCALE GENOMIC DNA]</scope>
    <source>
        <strain evidence="2 3">Philippines</strain>
    </source>
</reference>
<sequence>MYIFTTTRVGLWLSPDPKRTGSICTNGVIKEDKKHGTWLGLVWDFPFYFSTLLRLLCHFLASLFSFFLKLSRTHSLTLSYTLLHTLIQPYTHLSLPHLFSSTLGVSVKCGV</sequence>
<dbReference type="AlphaFoldDB" id="A0A2T2P0J9"/>
<keyword evidence="3" id="KW-1185">Reference proteome</keyword>
<protein>
    <submittedName>
        <fullName evidence="2">Uncharacterized protein</fullName>
    </submittedName>
</protein>
<name>A0A2T2P0J9_CORCC</name>
<gene>
    <name evidence="2" type="ORF">BS50DRAFT_275063</name>
</gene>
<dbReference type="EMBL" id="KZ678131">
    <property type="protein sequence ID" value="PSN71149.1"/>
    <property type="molecule type" value="Genomic_DNA"/>
</dbReference>
<evidence type="ECO:0000313" key="2">
    <source>
        <dbReference type="EMBL" id="PSN71149.1"/>
    </source>
</evidence>
<keyword evidence="1" id="KW-0472">Membrane</keyword>
<feature type="transmembrane region" description="Helical" evidence="1">
    <location>
        <begin position="47"/>
        <end position="68"/>
    </location>
</feature>
<evidence type="ECO:0000256" key="1">
    <source>
        <dbReference type="SAM" id="Phobius"/>
    </source>
</evidence>
<keyword evidence="1" id="KW-0812">Transmembrane</keyword>
<evidence type="ECO:0000313" key="3">
    <source>
        <dbReference type="Proteomes" id="UP000240883"/>
    </source>
</evidence>
<organism evidence="2 3">
    <name type="scientific">Corynespora cassiicola Philippines</name>
    <dbReference type="NCBI Taxonomy" id="1448308"/>
    <lineage>
        <taxon>Eukaryota</taxon>
        <taxon>Fungi</taxon>
        <taxon>Dikarya</taxon>
        <taxon>Ascomycota</taxon>
        <taxon>Pezizomycotina</taxon>
        <taxon>Dothideomycetes</taxon>
        <taxon>Pleosporomycetidae</taxon>
        <taxon>Pleosporales</taxon>
        <taxon>Corynesporascaceae</taxon>
        <taxon>Corynespora</taxon>
    </lineage>
</organism>